<keyword evidence="3" id="KW-0812">Transmembrane</keyword>
<comment type="function">
    <text evidence="6">HflC and HflK could encode or regulate a protease.</text>
</comment>
<keyword evidence="4" id="KW-1133">Transmembrane helix</keyword>
<dbReference type="Pfam" id="PF01145">
    <property type="entry name" value="Band_7"/>
    <property type="match status" value="1"/>
</dbReference>
<keyword evidence="5" id="KW-0472">Membrane</keyword>
<organism evidence="9 10">
    <name type="scientific">Glacieibacterium frigidum</name>
    <dbReference type="NCBI Taxonomy" id="2593303"/>
    <lineage>
        <taxon>Bacteria</taxon>
        <taxon>Pseudomonadati</taxon>
        <taxon>Pseudomonadota</taxon>
        <taxon>Alphaproteobacteria</taxon>
        <taxon>Sphingomonadales</taxon>
        <taxon>Sphingosinicellaceae</taxon>
        <taxon>Glacieibacterium</taxon>
    </lineage>
</organism>
<reference evidence="9 10" key="1">
    <citation type="submission" date="2019-07" db="EMBL/GenBank/DDBJ databases">
        <title>Novel species isolated from glacier.</title>
        <authorList>
            <person name="Liu Q."/>
            <person name="Xin Y.-H."/>
        </authorList>
    </citation>
    <scope>NUCLEOTIDE SEQUENCE [LARGE SCALE GENOMIC DNA]</scope>
    <source>
        <strain evidence="9 10">LB1R16</strain>
    </source>
</reference>
<dbReference type="SMART" id="SM00244">
    <property type="entry name" value="PHB"/>
    <property type="match status" value="1"/>
</dbReference>
<comment type="subunit">
    <text evidence="6">HflC and HflK may interact to form a multimeric complex.</text>
</comment>
<name>A0A552U6Z8_9SPHN</name>
<keyword evidence="10" id="KW-1185">Reference proteome</keyword>
<protein>
    <recommendedName>
        <fullName evidence="6">Protein HflK</fullName>
    </recommendedName>
</protein>
<feature type="compositionally biased region" description="Gly residues" evidence="7">
    <location>
        <begin position="9"/>
        <end position="31"/>
    </location>
</feature>
<evidence type="ECO:0000256" key="5">
    <source>
        <dbReference type="ARBA" id="ARBA00023136"/>
    </source>
</evidence>
<dbReference type="GO" id="GO:0006508">
    <property type="term" value="P:proteolysis"/>
    <property type="evidence" value="ECO:0007669"/>
    <property type="project" value="UniProtKB-KW"/>
</dbReference>
<keyword evidence="9" id="KW-0378">Hydrolase</keyword>
<dbReference type="AlphaFoldDB" id="A0A552U6Z8"/>
<dbReference type="RefSeq" id="WP_144237201.1">
    <property type="nucleotide sequence ID" value="NZ_VJWA01000002.1"/>
</dbReference>
<evidence type="ECO:0000313" key="10">
    <source>
        <dbReference type="Proteomes" id="UP000317894"/>
    </source>
</evidence>
<comment type="similarity">
    <text evidence="2 6">Belongs to the band 7/mec-2 family. HflK subfamily.</text>
</comment>
<dbReference type="GO" id="GO:0008233">
    <property type="term" value="F:peptidase activity"/>
    <property type="evidence" value="ECO:0007669"/>
    <property type="project" value="UniProtKB-KW"/>
</dbReference>
<evidence type="ECO:0000259" key="8">
    <source>
        <dbReference type="SMART" id="SM00244"/>
    </source>
</evidence>
<feature type="domain" description="Band 7" evidence="8">
    <location>
        <begin position="106"/>
        <end position="274"/>
    </location>
</feature>
<evidence type="ECO:0000256" key="3">
    <source>
        <dbReference type="ARBA" id="ARBA00022692"/>
    </source>
</evidence>
<evidence type="ECO:0000256" key="2">
    <source>
        <dbReference type="ARBA" id="ARBA00006971"/>
    </source>
</evidence>
<dbReference type="NCBIfam" id="TIGR01933">
    <property type="entry name" value="hflK"/>
    <property type="match status" value="1"/>
</dbReference>
<evidence type="ECO:0000256" key="7">
    <source>
        <dbReference type="SAM" id="MobiDB-lite"/>
    </source>
</evidence>
<dbReference type="Gene3D" id="3.30.479.30">
    <property type="entry name" value="Band 7 domain"/>
    <property type="match status" value="1"/>
</dbReference>
<evidence type="ECO:0000256" key="1">
    <source>
        <dbReference type="ARBA" id="ARBA00004167"/>
    </source>
</evidence>
<evidence type="ECO:0000313" key="9">
    <source>
        <dbReference type="EMBL" id="TRW13995.1"/>
    </source>
</evidence>
<dbReference type="Proteomes" id="UP000317894">
    <property type="component" value="Unassembled WGS sequence"/>
</dbReference>
<dbReference type="OrthoDB" id="9779595at2"/>
<dbReference type="GO" id="GO:0016020">
    <property type="term" value="C:membrane"/>
    <property type="evidence" value="ECO:0007669"/>
    <property type="project" value="UniProtKB-SubCell"/>
</dbReference>
<dbReference type="SUPFAM" id="SSF117892">
    <property type="entry name" value="Band 7/SPFH domain"/>
    <property type="match status" value="1"/>
</dbReference>
<dbReference type="InterPro" id="IPR010201">
    <property type="entry name" value="HflK"/>
</dbReference>
<accession>A0A552U6Z8</accession>
<dbReference type="CDD" id="cd03404">
    <property type="entry name" value="SPFH_HflK"/>
    <property type="match status" value="1"/>
</dbReference>
<gene>
    <name evidence="9" type="primary">hflK</name>
    <name evidence="9" type="ORF">FMM06_09640</name>
</gene>
<feature type="region of interest" description="Disordered" evidence="7">
    <location>
        <begin position="1"/>
        <end position="56"/>
    </location>
</feature>
<dbReference type="InterPro" id="IPR001107">
    <property type="entry name" value="Band_7"/>
</dbReference>
<comment type="subcellular location">
    <subcellularLocation>
        <location evidence="1">Membrane</location>
        <topology evidence="1">Single-pass membrane protein</topology>
    </subcellularLocation>
</comment>
<dbReference type="EMBL" id="VJWA01000002">
    <property type="protein sequence ID" value="TRW13995.1"/>
    <property type="molecule type" value="Genomic_DNA"/>
</dbReference>
<dbReference type="InterPro" id="IPR050710">
    <property type="entry name" value="Band7/mec-2_domain"/>
</dbReference>
<comment type="caution">
    <text evidence="9">The sequence shown here is derived from an EMBL/GenBank/DDBJ whole genome shotgun (WGS) entry which is preliminary data.</text>
</comment>
<keyword evidence="9" id="KW-0645">Protease</keyword>
<proteinExistence type="inferred from homology"/>
<dbReference type="PANTHER" id="PTHR43327">
    <property type="entry name" value="STOMATIN-LIKE PROTEIN 2, MITOCHONDRIAL"/>
    <property type="match status" value="1"/>
</dbReference>
<dbReference type="InterPro" id="IPR036013">
    <property type="entry name" value="Band_7/SPFH_dom_sf"/>
</dbReference>
<sequence>MPWQNNNESGGGGPWGGGSGGKGGGGDGDGGPPKSPWGEGPPRRPNRPNRPSGNVDFDAFIRRSQEKLRGAVPGGSGGGGGGGFAINNRVWAIGISIAVGLWLALTSAYRVDPQERGVVLRFGRYVETTGPGFHFKLPAPIDTVVKPKVEQIRSVDIGVGEGATENLMLTGDQNIIDIAYAVRWKIRNPELFLFELAEPEQTIREVAESAMRAEIGRATLNDAIGPQRAQIADQVRERMQELLDSYRGGIEVRGVDIKQADPPAAVDEAFKSVSAAQQYAQQALNNSRGYASQLAAVSQGAAAQFDAVYAQYRLAPEVTRKRMYLETMEGVLGKVDKTFIEAGNGVQTYLPLPEIRKRAQPVEEPAAAAPR</sequence>
<evidence type="ECO:0000256" key="4">
    <source>
        <dbReference type="ARBA" id="ARBA00022989"/>
    </source>
</evidence>
<dbReference type="PANTHER" id="PTHR43327:SF2">
    <property type="entry name" value="MODULATOR OF FTSH PROTEASE HFLK"/>
    <property type="match status" value="1"/>
</dbReference>
<evidence type="ECO:0000256" key="6">
    <source>
        <dbReference type="RuleBase" id="RU364113"/>
    </source>
</evidence>